<organism evidence="3 4">
    <name type="scientific">Pseudoclavibacter helvolus</name>
    <dbReference type="NCBI Taxonomy" id="255205"/>
    <lineage>
        <taxon>Bacteria</taxon>
        <taxon>Bacillati</taxon>
        <taxon>Actinomycetota</taxon>
        <taxon>Actinomycetes</taxon>
        <taxon>Micrococcales</taxon>
        <taxon>Microbacteriaceae</taxon>
        <taxon>Pseudoclavibacter</taxon>
    </lineage>
</organism>
<keyword evidence="4" id="KW-1185">Reference proteome</keyword>
<accession>A0A7W4YFU0</accession>
<protein>
    <recommendedName>
        <fullName evidence="5">Lipoprotein LpqN</fullName>
    </recommendedName>
</protein>
<keyword evidence="1" id="KW-0732">Signal</keyword>
<sequence>MSGDQVRRLTLPSGDFPAFPQISIDVPAGWEPLQWAGSVLGARHLVATNGFNPNVLVTIERWPGTISHEDALTVLRQRITQGGGKERSAESSAEGQPSHYVESTQQDPRLGGLEVRSKMVVLHRGPVTEIVTAVGTSTAAQSAHIGKDIAAIVRGLQVEVAS</sequence>
<feature type="compositionally biased region" description="Polar residues" evidence="2">
    <location>
        <begin position="90"/>
        <end position="107"/>
    </location>
</feature>
<evidence type="ECO:0008006" key="5">
    <source>
        <dbReference type="Google" id="ProtNLM"/>
    </source>
</evidence>
<feature type="region of interest" description="Disordered" evidence="2">
    <location>
        <begin position="81"/>
        <end position="108"/>
    </location>
</feature>
<dbReference type="Pfam" id="PF10738">
    <property type="entry name" value="Lpp-LpqN"/>
    <property type="match status" value="1"/>
</dbReference>
<dbReference type="RefSeq" id="WP_183625817.1">
    <property type="nucleotide sequence ID" value="NZ_JACHWJ010000004.1"/>
</dbReference>
<dbReference type="Proteomes" id="UP000545286">
    <property type="component" value="Unassembled WGS sequence"/>
</dbReference>
<dbReference type="InterPro" id="IPR019674">
    <property type="entry name" value="Lipoprotein_LpqN/LpqT-like"/>
</dbReference>
<dbReference type="EMBL" id="JACHWJ010000004">
    <property type="protein sequence ID" value="MBB2958652.1"/>
    <property type="molecule type" value="Genomic_DNA"/>
</dbReference>
<name>A0A7W4YFU0_9MICO</name>
<evidence type="ECO:0000256" key="1">
    <source>
        <dbReference type="ARBA" id="ARBA00022729"/>
    </source>
</evidence>
<evidence type="ECO:0000313" key="3">
    <source>
        <dbReference type="EMBL" id="MBB2958652.1"/>
    </source>
</evidence>
<reference evidence="3 4" key="1">
    <citation type="submission" date="2020-08" db="EMBL/GenBank/DDBJ databases">
        <title>Sequencing the genomes of 1000 actinobacteria strains.</title>
        <authorList>
            <person name="Klenk H.-P."/>
        </authorList>
    </citation>
    <scope>NUCLEOTIDE SEQUENCE [LARGE SCALE GENOMIC DNA]</scope>
    <source>
        <strain evidence="3 4">DSM 20419</strain>
    </source>
</reference>
<dbReference type="AlphaFoldDB" id="A0A7W4YFU0"/>
<evidence type="ECO:0000313" key="4">
    <source>
        <dbReference type="Proteomes" id="UP000545286"/>
    </source>
</evidence>
<gene>
    <name evidence="3" type="ORF">FHX72_002798</name>
</gene>
<proteinExistence type="predicted"/>
<evidence type="ECO:0000256" key="2">
    <source>
        <dbReference type="SAM" id="MobiDB-lite"/>
    </source>
</evidence>
<comment type="caution">
    <text evidence="3">The sequence shown here is derived from an EMBL/GenBank/DDBJ whole genome shotgun (WGS) entry which is preliminary data.</text>
</comment>
<dbReference type="Gene3D" id="3.40.1000.10">
    <property type="entry name" value="Mog1/PsbP, alpha/beta/alpha sandwich"/>
    <property type="match status" value="1"/>
</dbReference>